<protein>
    <recommendedName>
        <fullName evidence="4">Cohesin domain-containing protein</fullName>
    </recommendedName>
</protein>
<dbReference type="AlphaFoldDB" id="D3S0Z4"/>
<dbReference type="HOGENOM" id="CLU_1032906_0_0_2"/>
<dbReference type="EMBL" id="CP001899">
    <property type="protein sequence ID" value="ADC64230.1"/>
    <property type="molecule type" value="Genomic_DNA"/>
</dbReference>
<reference evidence="2 3" key="2">
    <citation type="journal article" date="2011" name="Stand. Genomic Sci.">
        <title>Complete genome sequence of Ferroglobus placidus AEDII12DO.</title>
        <authorList>
            <person name="Anderson I."/>
            <person name="Risso C."/>
            <person name="Holmes D."/>
            <person name="Lucas S."/>
            <person name="Copeland A."/>
            <person name="Lapidus A."/>
            <person name="Cheng J.F."/>
            <person name="Bruce D."/>
            <person name="Goodwin L."/>
            <person name="Pitluck S."/>
            <person name="Saunders E."/>
            <person name="Brettin T."/>
            <person name="Detter J.C."/>
            <person name="Han C."/>
            <person name="Tapia R."/>
            <person name="Larimer F."/>
            <person name="Land M."/>
            <person name="Hauser L."/>
            <person name="Woyke T."/>
            <person name="Lovley D."/>
            <person name="Kyrpides N."/>
            <person name="Ivanova N."/>
        </authorList>
    </citation>
    <scope>NUCLEOTIDE SEQUENCE [LARGE SCALE GENOMIC DNA]</scope>
    <source>
        <strain evidence="3">DSM 10642 / AEDII12DO</strain>
    </source>
</reference>
<name>D3S0Z4_FERPA</name>
<dbReference type="Proteomes" id="UP000002613">
    <property type="component" value="Chromosome"/>
</dbReference>
<evidence type="ECO:0000313" key="2">
    <source>
        <dbReference type="EMBL" id="ADC64230.1"/>
    </source>
</evidence>
<dbReference type="CDD" id="cd08546">
    <property type="entry name" value="cohesin_like"/>
    <property type="match status" value="1"/>
</dbReference>
<dbReference type="Gene3D" id="2.60.40.680">
    <property type="match status" value="1"/>
</dbReference>
<dbReference type="KEGG" id="fpl:Ferp_0038"/>
<dbReference type="PaxDb" id="589924-Ferp_0038"/>
<keyword evidence="1" id="KW-0472">Membrane</keyword>
<dbReference type="RefSeq" id="WP_012964579.1">
    <property type="nucleotide sequence ID" value="NC_013849.1"/>
</dbReference>
<proteinExistence type="predicted"/>
<feature type="transmembrane region" description="Helical" evidence="1">
    <location>
        <begin position="199"/>
        <end position="226"/>
    </location>
</feature>
<evidence type="ECO:0000256" key="1">
    <source>
        <dbReference type="SAM" id="Phobius"/>
    </source>
</evidence>
<dbReference type="SUPFAM" id="SSF49384">
    <property type="entry name" value="Carbohydrate-binding domain"/>
    <property type="match status" value="1"/>
</dbReference>
<reference evidence="3" key="1">
    <citation type="submission" date="2010-02" db="EMBL/GenBank/DDBJ databases">
        <title>Complete sequence of Ferroglobus placidus DSM 10642.</title>
        <authorList>
            <consortium name="US DOE Joint Genome Institute"/>
            <person name="Lucas S."/>
            <person name="Copeland A."/>
            <person name="Lapidus A."/>
            <person name="Cheng J.-F."/>
            <person name="Bruce D."/>
            <person name="Goodwin L."/>
            <person name="Pitluck S."/>
            <person name="Saunders E."/>
            <person name="Brettin T."/>
            <person name="Detter J.C."/>
            <person name="Han C."/>
            <person name="Tapia R."/>
            <person name="Larimer F."/>
            <person name="Land M."/>
            <person name="Hauser L."/>
            <person name="Kyrpides N."/>
            <person name="Ivanova N."/>
            <person name="Holmes D."/>
            <person name="Lovley D."/>
            <person name="Kyrpides N."/>
            <person name="Anderson I.J."/>
            <person name="Woyke T."/>
        </authorList>
    </citation>
    <scope>NUCLEOTIDE SEQUENCE [LARGE SCALE GENOMIC DNA]</scope>
    <source>
        <strain evidence="3">DSM 10642 / AEDII12DO</strain>
    </source>
</reference>
<dbReference type="InterPro" id="IPR008965">
    <property type="entry name" value="CBM2/CBM3_carb-bd_dom_sf"/>
</dbReference>
<dbReference type="GO" id="GO:0030246">
    <property type="term" value="F:carbohydrate binding"/>
    <property type="evidence" value="ECO:0007669"/>
    <property type="project" value="InterPro"/>
</dbReference>
<sequence>MTSWKKAVLISLGAILLISFILGSYLYNGIIERPIVSELPGAITKVATVNESSPYYVGVEIKPDVIEMDVNETETVNINILNAENVHELLLYLAYNDRYIEIVSISSDYGLNFSKSWAYDHYALPLIKIEGKLDGVNNTTLAKITFRSTSDGKTALSFFNGELYDAEGRKLNHILHSAEIIIGNPELSEESKSFDPINFAMVTFGYVTLPLAIIYGLVFAIVFAIGKVILRIKKSDRGIIYYCIAISLLLSLIAYLTILIGLYSLLVGG</sequence>
<feature type="transmembrane region" description="Helical" evidence="1">
    <location>
        <begin position="238"/>
        <end position="266"/>
    </location>
</feature>
<keyword evidence="3" id="KW-1185">Reference proteome</keyword>
<accession>D3S0Z4</accession>
<organism evidence="2 3">
    <name type="scientific">Ferroglobus placidus (strain DSM 10642 / AEDII12DO)</name>
    <dbReference type="NCBI Taxonomy" id="589924"/>
    <lineage>
        <taxon>Archaea</taxon>
        <taxon>Methanobacteriati</taxon>
        <taxon>Methanobacteriota</taxon>
        <taxon>Archaeoglobi</taxon>
        <taxon>Archaeoglobales</taxon>
        <taxon>Archaeoglobaceae</taxon>
        <taxon>Ferroglobus</taxon>
    </lineage>
</organism>
<keyword evidence="1" id="KW-0812">Transmembrane</keyword>
<evidence type="ECO:0008006" key="4">
    <source>
        <dbReference type="Google" id="ProtNLM"/>
    </source>
</evidence>
<evidence type="ECO:0000313" key="3">
    <source>
        <dbReference type="Proteomes" id="UP000002613"/>
    </source>
</evidence>
<keyword evidence="1" id="KW-1133">Transmembrane helix</keyword>
<dbReference type="GeneID" id="8777530"/>
<dbReference type="STRING" id="589924.Ferp_0038"/>
<gene>
    <name evidence="2" type="ordered locus">Ferp_0038</name>
</gene>